<sequence length="707" mass="78085">MKPVSPNSRKGGWKKRLTTRKSDRTPRSSTNGNPNSLQSHLSQNFSNTSLSTLLVVTPPDTHRAVALASSSPSSSNKYNSLFLPPVTPTFSGSPKRSWSGPSGWNSADNTDQFDTPCTNPDSYFDGGFKFSSPASSSSKKSKFKGKKLFVDSYQLTSLDPKSPLVETAFPIPPSLSQGSSPITPTKGPKVKPFIFIKSQGTHTNKPSAADTLDRKCHICDEYLKSTLTNEKFVTLKCGDIIHGECFEVTVDYEIESAFSNQIVATSCSLSEIMEVVLPSCRGLKCITASNPSNLVPLDENLLEERVNSAVVAFNRKNVGRRSSNIVALNSTLSSPIPARTSRMTLRSTSLNPLKEDIEFRTPQYNIPRDTMSFFRASNGYSYETFSLLSMSPSPSPSNSTAHNSTIKMRLYSNLAIDTLKNHFIKYILENSRGFRLTSLLMFGSLRLADHLLVSYEGPEKSCFIKKIVYLFENYLAIWDLHSEPLLYSLTGSKVHITQPAIVRISGFDKGSPTSNVWFTSESNSVIEKWVIATSDLQFNFPVDFLTSTIILPTFSAPARVSTVDSVLSNNFAADTQKTFSQPISLPTKMTRSLSESLMNSNTVAKSSEESIFTNMEIVNEEACNDTESDSDSDDEAIRGIIGKDKSHNTINGTPDSEQEDQYTSETDEDSDAELIYSIQMKTKPTCLDTWNDLLTQIDRALSFSHTE</sequence>
<comment type="caution">
    <text evidence="2">The sequence shown here is derived from an EMBL/GenBank/DDBJ whole genome shotgun (WGS) entry which is preliminary data.</text>
</comment>
<dbReference type="Proteomes" id="UP000002258">
    <property type="component" value="Chromosome 1"/>
</dbReference>
<feature type="region of interest" description="Disordered" evidence="1">
    <location>
        <begin position="640"/>
        <end position="670"/>
    </location>
</feature>
<dbReference type="AlphaFoldDB" id="A3GEX8"/>
<reference evidence="2 3" key="1">
    <citation type="journal article" date="2007" name="Nat. Biotechnol.">
        <title>Genome sequence of the lignocellulose-bioconverting and xylose-fermenting yeast Pichia stipitis.</title>
        <authorList>
            <person name="Jeffries T.W."/>
            <person name="Grigoriev I.V."/>
            <person name="Grimwood J."/>
            <person name="Laplaza J.M."/>
            <person name="Aerts A."/>
            <person name="Salamov A."/>
            <person name="Schmutz J."/>
            <person name="Lindquist E."/>
            <person name="Dehal P."/>
            <person name="Shapiro H."/>
            <person name="Jin Y.S."/>
            <person name="Passoth V."/>
            <person name="Richardson P.M."/>
        </authorList>
    </citation>
    <scope>NUCLEOTIDE SEQUENCE [LARGE SCALE GENOMIC DNA]</scope>
    <source>
        <strain evidence="3">ATCC 58785 / CBS 6054 / NBRC 10063 / NRRL Y-11545</strain>
    </source>
</reference>
<dbReference type="RefSeq" id="XP_001387685.2">
    <property type="nucleotide sequence ID" value="XM_001387648.1"/>
</dbReference>
<evidence type="ECO:0000313" key="2">
    <source>
        <dbReference type="EMBL" id="EAZ63662.2"/>
    </source>
</evidence>
<feature type="region of interest" description="Disordered" evidence="1">
    <location>
        <begin position="1"/>
        <end position="44"/>
    </location>
</feature>
<dbReference type="HOGENOM" id="CLU_390343_0_0_1"/>
<accession>A3GEX8</accession>
<dbReference type="OMA" id="NTHHEEV"/>
<keyword evidence="3" id="KW-1185">Reference proteome</keyword>
<dbReference type="OrthoDB" id="299997at2759"/>
<proteinExistence type="predicted"/>
<dbReference type="eggNOG" id="ENOG502QQID">
    <property type="taxonomic scope" value="Eukaryota"/>
</dbReference>
<evidence type="ECO:0000256" key="1">
    <source>
        <dbReference type="SAM" id="MobiDB-lite"/>
    </source>
</evidence>
<dbReference type="GeneID" id="4850827"/>
<dbReference type="InParanoid" id="A3GEX8"/>
<gene>
    <name evidence="2" type="ORF">PICST_66235</name>
</gene>
<feature type="compositionally biased region" description="Polar residues" evidence="1">
    <location>
        <begin position="27"/>
        <end position="44"/>
    </location>
</feature>
<dbReference type="EMBL" id="AAVQ01000001">
    <property type="protein sequence ID" value="EAZ63662.2"/>
    <property type="molecule type" value="Genomic_DNA"/>
</dbReference>
<evidence type="ECO:0000313" key="3">
    <source>
        <dbReference type="Proteomes" id="UP000002258"/>
    </source>
</evidence>
<dbReference type="STRING" id="322104.A3GEX8"/>
<organism evidence="2 3">
    <name type="scientific">Scheffersomyces stipitis (strain ATCC 58785 / CBS 6054 / NBRC 10063 / NRRL Y-11545)</name>
    <name type="common">Yeast</name>
    <name type="synonym">Pichia stipitis</name>
    <dbReference type="NCBI Taxonomy" id="322104"/>
    <lineage>
        <taxon>Eukaryota</taxon>
        <taxon>Fungi</taxon>
        <taxon>Dikarya</taxon>
        <taxon>Ascomycota</taxon>
        <taxon>Saccharomycotina</taxon>
        <taxon>Pichiomycetes</taxon>
        <taxon>Debaryomycetaceae</taxon>
        <taxon>Scheffersomyces</taxon>
    </lineage>
</organism>
<protein>
    <submittedName>
        <fullName evidence="2">Uncharacterized protein</fullName>
    </submittedName>
</protein>
<dbReference type="KEGG" id="pic:PICST_66235"/>
<name>A3GEX8_PICST</name>
<feature type="region of interest" description="Disordered" evidence="1">
    <location>
        <begin position="89"/>
        <end position="118"/>
    </location>
</feature>
<feature type="compositionally biased region" description="Acidic residues" evidence="1">
    <location>
        <begin position="656"/>
        <end position="670"/>
    </location>
</feature>